<sequence length="50" mass="5643">MLPELFDTSLMLTPTETLVEMYKGMDTALQSDSFELTIIVAVAQCIMRPF</sequence>
<dbReference type="AlphaFoldDB" id="A0A7T8BBS2"/>
<reference evidence="1" key="1">
    <citation type="submission" date="2021-01" db="EMBL/GenBank/DDBJ databases">
        <title>Description of Breznakiella homolactica.</title>
        <authorList>
            <person name="Song Y."/>
            <person name="Brune A."/>
        </authorList>
    </citation>
    <scope>NUCLEOTIDE SEQUENCE</scope>
    <source>
        <strain evidence="1">RmG30</strain>
    </source>
</reference>
<dbReference type="EMBL" id="CP067089">
    <property type="protein sequence ID" value="QQO10877.1"/>
    <property type="molecule type" value="Genomic_DNA"/>
</dbReference>
<dbReference type="KEGG" id="bhc:JFL75_08160"/>
<evidence type="ECO:0000313" key="2">
    <source>
        <dbReference type="Proteomes" id="UP000595917"/>
    </source>
</evidence>
<evidence type="ECO:0000313" key="1">
    <source>
        <dbReference type="EMBL" id="QQO10877.1"/>
    </source>
</evidence>
<dbReference type="Proteomes" id="UP000595917">
    <property type="component" value="Chromosome"/>
</dbReference>
<dbReference type="RefSeq" id="WP_215628182.1">
    <property type="nucleotide sequence ID" value="NZ_CP067089.2"/>
</dbReference>
<name>A0A7T8BBS2_9SPIR</name>
<gene>
    <name evidence="1" type="ORF">JFL75_08160</name>
</gene>
<accession>A0A7T8BBS2</accession>
<protein>
    <submittedName>
        <fullName evidence="1">Uncharacterized protein</fullName>
    </submittedName>
</protein>
<proteinExistence type="predicted"/>
<organism evidence="1 2">
    <name type="scientific">Breznakiella homolactica</name>
    <dbReference type="NCBI Taxonomy" id="2798577"/>
    <lineage>
        <taxon>Bacteria</taxon>
        <taxon>Pseudomonadati</taxon>
        <taxon>Spirochaetota</taxon>
        <taxon>Spirochaetia</taxon>
        <taxon>Spirochaetales</taxon>
        <taxon>Breznakiellaceae</taxon>
        <taxon>Breznakiella</taxon>
    </lineage>
</organism>
<keyword evidence="2" id="KW-1185">Reference proteome</keyword>